<gene>
    <name evidence="1" type="ORF">E2C01_050865</name>
</gene>
<dbReference type="AlphaFoldDB" id="A0A5B7GH89"/>
<evidence type="ECO:0000313" key="1">
    <source>
        <dbReference type="EMBL" id="MPC56899.1"/>
    </source>
</evidence>
<evidence type="ECO:0000313" key="2">
    <source>
        <dbReference type="Proteomes" id="UP000324222"/>
    </source>
</evidence>
<organism evidence="1 2">
    <name type="scientific">Portunus trituberculatus</name>
    <name type="common">Swimming crab</name>
    <name type="synonym">Neptunus trituberculatus</name>
    <dbReference type="NCBI Taxonomy" id="210409"/>
    <lineage>
        <taxon>Eukaryota</taxon>
        <taxon>Metazoa</taxon>
        <taxon>Ecdysozoa</taxon>
        <taxon>Arthropoda</taxon>
        <taxon>Crustacea</taxon>
        <taxon>Multicrustacea</taxon>
        <taxon>Malacostraca</taxon>
        <taxon>Eumalacostraca</taxon>
        <taxon>Eucarida</taxon>
        <taxon>Decapoda</taxon>
        <taxon>Pleocyemata</taxon>
        <taxon>Brachyura</taxon>
        <taxon>Eubrachyura</taxon>
        <taxon>Portunoidea</taxon>
        <taxon>Portunidae</taxon>
        <taxon>Portuninae</taxon>
        <taxon>Portunus</taxon>
    </lineage>
</organism>
<reference evidence="1 2" key="1">
    <citation type="submission" date="2019-05" db="EMBL/GenBank/DDBJ databases">
        <title>Another draft genome of Portunus trituberculatus and its Hox gene families provides insights of decapod evolution.</title>
        <authorList>
            <person name="Jeong J.-H."/>
            <person name="Song I."/>
            <person name="Kim S."/>
            <person name="Choi T."/>
            <person name="Kim D."/>
            <person name="Ryu S."/>
            <person name="Kim W."/>
        </authorList>
    </citation>
    <scope>NUCLEOTIDE SEQUENCE [LARGE SCALE GENOMIC DNA]</scope>
    <source>
        <tissue evidence="1">Muscle</tissue>
    </source>
</reference>
<proteinExistence type="predicted"/>
<name>A0A5B7GH89_PORTR</name>
<sequence>MRQNGFHPSPPPEPTLSISTHILITTPIRLPSFHTYRLCPSPRPNSTDSPQPPPRAGTTLLRHAGSTIHTLPSRLQCYPSPILKKTQMT</sequence>
<dbReference type="Proteomes" id="UP000324222">
    <property type="component" value="Unassembled WGS sequence"/>
</dbReference>
<comment type="caution">
    <text evidence="1">The sequence shown here is derived from an EMBL/GenBank/DDBJ whole genome shotgun (WGS) entry which is preliminary data.</text>
</comment>
<keyword evidence="2" id="KW-1185">Reference proteome</keyword>
<accession>A0A5B7GH89</accession>
<dbReference type="EMBL" id="VSRR010014334">
    <property type="protein sequence ID" value="MPC56899.1"/>
    <property type="molecule type" value="Genomic_DNA"/>
</dbReference>
<protein>
    <submittedName>
        <fullName evidence="1">Uncharacterized protein</fullName>
    </submittedName>
</protein>